<evidence type="ECO:0000259" key="2">
    <source>
        <dbReference type="PROSITE" id="PS50048"/>
    </source>
</evidence>
<feature type="compositionally biased region" description="Basic and acidic residues" evidence="1">
    <location>
        <begin position="143"/>
        <end position="152"/>
    </location>
</feature>
<name>A0A8H6C5N3_CANAX</name>
<dbReference type="Proteomes" id="UP000536275">
    <property type="component" value="Unassembled WGS sequence"/>
</dbReference>
<feature type="region of interest" description="Disordered" evidence="1">
    <location>
        <begin position="257"/>
        <end position="425"/>
    </location>
</feature>
<gene>
    <name evidence="3" type="ORF">FOB64_000310</name>
</gene>
<proteinExistence type="predicted"/>
<feature type="compositionally biased region" description="Polar residues" evidence="1">
    <location>
        <begin position="410"/>
        <end position="425"/>
    </location>
</feature>
<dbReference type="GO" id="GO:0008270">
    <property type="term" value="F:zinc ion binding"/>
    <property type="evidence" value="ECO:0007669"/>
    <property type="project" value="InterPro"/>
</dbReference>
<dbReference type="PANTHER" id="PTHR47431">
    <property type="entry name" value="ZN(II)2CYS6 TRANSCRIPTION FACTOR (EUROFUNG)-RELATED"/>
    <property type="match status" value="1"/>
</dbReference>
<evidence type="ECO:0000313" key="3">
    <source>
        <dbReference type="EMBL" id="KAF6072259.1"/>
    </source>
</evidence>
<feature type="compositionally biased region" description="Basic residues" evidence="1">
    <location>
        <begin position="309"/>
        <end position="349"/>
    </location>
</feature>
<feature type="compositionally biased region" description="Pro residues" evidence="1">
    <location>
        <begin position="265"/>
        <end position="295"/>
    </location>
</feature>
<feature type="compositionally biased region" description="Low complexity" evidence="1">
    <location>
        <begin position="385"/>
        <end position="401"/>
    </location>
</feature>
<dbReference type="PANTHER" id="PTHR47431:SF1">
    <property type="entry name" value="ZN(II)2CYS6 TRANSCRIPTION FACTOR (EUROFUNG)"/>
    <property type="match status" value="1"/>
</dbReference>
<dbReference type="PROSITE" id="PS50048">
    <property type="entry name" value="ZN2_CY6_FUNGAL_2"/>
    <property type="match status" value="1"/>
</dbReference>
<dbReference type="GO" id="GO:0000981">
    <property type="term" value="F:DNA-binding transcription factor activity, RNA polymerase II-specific"/>
    <property type="evidence" value="ECO:0007669"/>
    <property type="project" value="InterPro"/>
</dbReference>
<dbReference type="CDD" id="cd00067">
    <property type="entry name" value="GAL4"/>
    <property type="match status" value="1"/>
</dbReference>
<feature type="compositionally biased region" description="Low complexity" evidence="1">
    <location>
        <begin position="1"/>
        <end position="20"/>
    </location>
</feature>
<sequence length="519" mass="58012">MSAPPSIPTITTPGTSSTNTRRVARRACLSCREKKIKCNGEPMTTITAADGTNRIIPEKTRTCSNCRFLGIPCVFVQSNRGGKRKKRSTEHQLSDSEATTAPATHPNQLGQHQQLPPIKKTKSTPSIHNLDSGVVIPSINQQQERHQDGYRNEELASTERVSSYILDGNNSTKLPSPVLTHTTFDSRRDEARDSIINYADLQLQQQVFCYHHPKNYWEEDWHISSSSSSTTAAATASRSLTSPVLWLPTTTATATATSFASSPSLPAPHHPGFGFPPPPPGPPGPPGPPPVPPPHYHQSAPPESPPKEFKHRHPKYFHKQNNKGHRHRHHPHLHHHHPPPPHHHHHHHSRDFQQHNGQDDIKSKHTDENSQNSKPSSPRWLDNMSVSSSDSSRSVSSPQSQHNDKLPKIVSTQQNNLTPTSKILSNSPFTESELAKYDLPKWEVLNKIFNYYYIYNQPSHQIFPGKAILLENLALNTDSSIIHAIIATTCLIISKYDSSINIVADELYWINKCINFGII</sequence>
<feature type="region of interest" description="Disordered" evidence="1">
    <location>
        <begin position="1"/>
        <end position="21"/>
    </location>
</feature>
<accession>A0A8H6C5N3</accession>
<evidence type="ECO:0000256" key="1">
    <source>
        <dbReference type="SAM" id="MobiDB-lite"/>
    </source>
</evidence>
<reference evidence="3 4" key="1">
    <citation type="submission" date="2020-03" db="EMBL/GenBank/DDBJ databases">
        <title>FDA dAtabase for Regulatory Grade micrObial Sequences (FDA-ARGOS): Supporting development and validation of Infectious Disease Dx tests.</title>
        <authorList>
            <person name="Campos J."/>
            <person name="Goldberg B."/>
            <person name="Tallon L."/>
            <person name="Sadzewicz L."/>
            <person name="Vavikolanu K."/>
            <person name="Mehta A."/>
            <person name="Aluvathingal J."/>
            <person name="Nadendla S."/>
            <person name="Nandy P."/>
            <person name="Geyer C."/>
            <person name="Yan Y."/>
            <person name="Sichtig H."/>
        </authorList>
    </citation>
    <scope>NUCLEOTIDE SEQUENCE [LARGE SCALE GENOMIC DNA]</scope>
    <source>
        <strain evidence="3 4">FDAARGOS_656</strain>
    </source>
</reference>
<protein>
    <submittedName>
        <fullName evidence="3">Fungal Zn(2)-Cys(6) binuclear cluster domain family protein</fullName>
    </submittedName>
</protein>
<feature type="domain" description="Zn(2)-C6 fungal-type" evidence="2">
    <location>
        <begin position="27"/>
        <end position="75"/>
    </location>
</feature>
<dbReference type="InterPro" id="IPR001138">
    <property type="entry name" value="Zn2Cys6_DnaBD"/>
</dbReference>
<dbReference type="Gene3D" id="4.10.240.10">
    <property type="entry name" value="Zn(2)-C6 fungal-type DNA-binding domain"/>
    <property type="match status" value="1"/>
</dbReference>
<dbReference type="EMBL" id="JABWAD010000007">
    <property type="protein sequence ID" value="KAF6072259.1"/>
    <property type="molecule type" value="Genomic_DNA"/>
</dbReference>
<organism evidence="3 4">
    <name type="scientific">Candida albicans</name>
    <name type="common">Yeast</name>
    <dbReference type="NCBI Taxonomy" id="5476"/>
    <lineage>
        <taxon>Eukaryota</taxon>
        <taxon>Fungi</taxon>
        <taxon>Dikarya</taxon>
        <taxon>Ascomycota</taxon>
        <taxon>Saccharomycotina</taxon>
        <taxon>Pichiomycetes</taxon>
        <taxon>Debaryomycetaceae</taxon>
        <taxon>Candida/Lodderomyces clade</taxon>
        <taxon>Candida</taxon>
    </lineage>
</organism>
<feature type="compositionally biased region" description="Polar residues" evidence="1">
    <location>
        <begin position="95"/>
        <end position="114"/>
    </location>
</feature>
<evidence type="ECO:0000313" key="4">
    <source>
        <dbReference type="Proteomes" id="UP000536275"/>
    </source>
</evidence>
<dbReference type="AlphaFoldDB" id="A0A8H6C5N3"/>
<feature type="region of interest" description="Disordered" evidence="1">
    <location>
        <begin position="80"/>
        <end position="152"/>
    </location>
</feature>
<feature type="compositionally biased region" description="Basic and acidic residues" evidence="1">
    <location>
        <begin position="350"/>
        <end position="368"/>
    </location>
</feature>
<dbReference type="InterPro" id="IPR036864">
    <property type="entry name" value="Zn2-C6_fun-type_DNA-bd_sf"/>
</dbReference>
<dbReference type="SMART" id="SM00066">
    <property type="entry name" value="GAL4"/>
    <property type="match status" value="1"/>
</dbReference>
<comment type="caution">
    <text evidence="3">The sequence shown here is derived from an EMBL/GenBank/DDBJ whole genome shotgun (WGS) entry which is preliminary data.</text>
</comment>
<dbReference type="SUPFAM" id="SSF57701">
    <property type="entry name" value="Zn2/Cys6 DNA-binding domain"/>
    <property type="match status" value="1"/>
</dbReference>